<proteinExistence type="predicted"/>
<dbReference type="EMBL" id="ML995494">
    <property type="protein sequence ID" value="KAF2139119.1"/>
    <property type="molecule type" value="Genomic_DNA"/>
</dbReference>
<dbReference type="GeneID" id="54304687"/>
<organism evidence="2 3">
    <name type="scientific">Aplosporella prunicola CBS 121167</name>
    <dbReference type="NCBI Taxonomy" id="1176127"/>
    <lineage>
        <taxon>Eukaryota</taxon>
        <taxon>Fungi</taxon>
        <taxon>Dikarya</taxon>
        <taxon>Ascomycota</taxon>
        <taxon>Pezizomycotina</taxon>
        <taxon>Dothideomycetes</taxon>
        <taxon>Dothideomycetes incertae sedis</taxon>
        <taxon>Botryosphaeriales</taxon>
        <taxon>Aplosporellaceae</taxon>
        <taxon>Aplosporella</taxon>
    </lineage>
</organism>
<evidence type="ECO:0000256" key="1">
    <source>
        <dbReference type="SAM" id="MobiDB-lite"/>
    </source>
</evidence>
<dbReference type="Proteomes" id="UP000799438">
    <property type="component" value="Unassembled WGS sequence"/>
</dbReference>
<feature type="region of interest" description="Disordered" evidence="1">
    <location>
        <begin position="1"/>
        <end position="49"/>
    </location>
</feature>
<gene>
    <name evidence="2" type="ORF">K452DRAFT_81152</name>
</gene>
<feature type="compositionally biased region" description="Basic and acidic residues" evidence="1">
    <location>
        <begin position="83"/>
        <end position="96"/>
    </location>
</feature>
<name>A0A6A6B4I7_9PEZI</name>
<protein>
    <submittedName>
        <fullName evidence="2">Uncharacterized protein</fullName>
    </submittedName>
</protein>
<evidence type="ECO:0000313" key="3">
    <source>
        <dbReference type="Proteomes" id="UP000799438"/>
    </source>
</evidence>
<dbReference type="RefSeq" id="XP_033394832.1">
    <property type="nucleotide sequence ID" value="XM_033547180.1"/>
</dbReference>
<keyword evidence="3" id="KW-1185">Reference proteome</keyword>
<reference evidence="2" key="1">
    <citation type="journal article" date="2020" name="Stud. Mycol.">
        <title>101 Dothideomycetes genomes: a test case for predicting lifestyles and emergence of pathogens.</title>
        <authorList>
            <person name="Haridas S."/>
            <person name="Albert R."/>
            <person name="Binder M."/>
            <person name="Bloem J."/>
            <person name="Labutti K."/>
            <person name="Salamov A."/>
            <person name="Andreopoulos B."/>
            <person name="Baker S."/>
            <person name="Barry K."/>
            <person name="Bills G."/>
            <person name="Bluhm B."/>
            <person name="Cannon C."/>
            <person name="Castanera R."/>
            <person name="Culley D."/>
            <person name="Daum C."/>
            <person name="Ezra D."/>
            <person name="Gonzalez J."/>
            <person name="Henrissat B."/>
            <person name="Kuo A."/>
            <person name="Liang C."/>
            <person name="Lipzen A."/>
            <person name="Lutzoni F."/>
            <person name="Magnuson J."/>
            <person name="Mondo S."/>
            <person name="Nolan M."/>
            <person name="Ohm R."/>
            <person name="Pangilinan J."/>
            <person name="Park H.-J."/>
            <person name="Ramirez L."/>
            <person name="Alfaro M."/>
            <person name="Sun H."/>
            <person name="Tritt A."/>
            <person name="Yoshinaga Y."/>
            <person name="Zwiers L.-H."/>
            <person name="Turgeon B."/>
            <person name="Goodwin S."/>
            <person name="Spatafora J."/>
            <person name="Crous P."/>
            <person name="Grigoriev I."/>
        </authorList>
    </citation>
    <scope>NUCLEOTIDE SEQUENCE</scope>
    <source>
        <strain evidence="2">CBS 121167</strain>
    </source>
</reference>
<feature type="compositionally biased region" description="Basic residues" evidence="1">
    <location>
        <begin position="132"/>
        <end position="144"/>
    </location>
</feature>
<feature type="region of interest" description="Disordered" evidence="1">
    <location>
        <begin position="121"/>
        <end position="145"/>
    </location>
</feature>
<accession>A0A6A6B4I7</accession>
<dbReference type="AlphaFoldDB" id="A0A6A6B4I7"/>
<sequence length="200" mass="21118">MAVSQIGKRPDVAPTTALPERADADQRAAQPVRVGPQDAPSHLAARAHGRASVHVYRLLANRGGRAQREGKKRAILGSSVPEVAHESSRVEARESGRGAAHPHVRARPPWLSQTLLLEGAAPAVPDGNDPRCRRHGSPRARASRRAVLGGRGLRTGGRARVRGLAGSACELRQRGEARRVTSRLVAAGQQHAAASLSTSS</sequence>
<feature type="region of interest" description="Disordered" evidence="1">
    <location>
        <begin position="63"/>
        <end position="106"/>
    </location>
</feature>
<evidence type="ECO:0000313" key="2">
    <source>
        <dbReference type="EMBL" id="KAF2139119.1"/>
    </source>
</evidence>